<protein>
    <submittedName>
        <fullName evidence="1">Uncharacterized protein</fullName>
    </submittedName>
</protein>
<accession>A0A7G8BJM1</accession>
<evidence type="ECO:0000313" key="2">
    <source>
        <dbReference type="Proteomes" id="UP000515312"/>
    </source>
</evidence>
<keyword evidence="2" id="KW-1185">Reference proteome</keyword>
<name>A0A7G8BJM1_9BACT</name>
<evidence type="ECO:0000313" key="1">
    <source>
        <dbReference type="EMBL" id="QNI32741.1"/>
    </source>
</evidence>
<dbReference type="AlphaFoldDB" id="A0A7G8BJM1"/>
<proteinExistence type="predicted"/>
<dbReference type="Proteomes" id="UP000515312">
    <property type="component" value="Chromosome"/>
</dbReference>
<dbReference type="SUPFAM" id="SSF69304">
    <property type="entry name" value="Tricorn protease N-terminal domain"/>
    <property type="match status" value="1"/>
</dbReference>
<dbReference type="KEGG" id="adin:H7849_01655"/>
<organism evidence="1 2">
    <name type="scientific">Alloacidobacterium dinghuense</name>
    <dbReference type="NCBI Taxonomy" id="2763107"/>
    <lineage>
        <taxon>Bacteria</taxon>
        <taxon>Pseudomonadati</taxon>
        <taxon>Acidobacteriota</taxon>
        <taxon>Terriglobia</taxon>
        <taxon>Terriglobales</taxon>
        <taxon>Acidobacteriaceae</taxon>
        <taxon>Alloacidobacterium</taxon>
    </lineage>
</organism>
<sequence>MQLTKNGGFDPQESYDGSEVYYSRFYEAGIWKVPAHGGNESRAVEGKPQVGYWGHFAVTRAGLYFLDAEAEPGPAIEFLNFATGRNSSVFSFNERPAGLQPSLSATTDGKTLYFAQYDQQSVIKMMQFTH</sequence>
<dbReference type="EMBL" id="CP060394">
    <property type="protein sequence ID" value="QNI32741.1"/>
    <property type="molecule type" value="Genomic_DNA"/>
</dbReference>
<gene>
    <name evidence="1" type="ORF">H7849_01655</name>
</gene>
<reference evidence="1 2" key="1">
    <citation type="submission" date="2020-08" db="EMBL/GenBank/DDBJ databases">
        <title>Edaphobacter telluris sp. nov. and Acidobacterium dinghuensis sp. nov., two acidobacteria isolated from forest soil.</title>
        <authorList>
            <person name="Fu J."/>
            <person name="Qiu L."/>
        </authorList>
    </citation>
    <scope>NUCLEOTIDE SEQUENCE [LARGE SCALE GENOMIC DNA]</scope>
    <source>
        <strain evidence="1">4Y35</strain>
    </source>
</reference>